<keyword evidence="7" id="KW-0067">ATP-binding</keyword>
<evidence type="ECO:0000256" key="11">
    <source>
        <dbReference type="SAM" id="SignalP"/>
    </source>
</evidence>
<dbReference type="PROSITE" id="PS50005">
    <property type="entry name" value="TPR"/>
    <property type="match status" value="2"/>
</dbReference>
<dbReference type="Pfam" id="PF13424">
    <property type="entry name" value="TPR_12"/>
    <property type="match status" value="1"/>
</dbReference>
<dbReference type="RefSeq" id="WP_091391338.1">
    <property type="nucleotide sequence ID" value="NZ_BKAI01000001.1"/>
</dbReference>
<keyword evidence="11" id="KW-0732">Signal</keyword>
<dbReference type="SMART" id="SM00387">
    <property type="entry name" value="HATPase_c"/>
    <property type="match status" value="1"/>
</dbReference>
<evidence type="ECO:0000256" key="6">
    <source>
        <dbReference type="ARBA" id="ARBA00022777"/>
    </source>
</evidence>
<keyword evidence="9" id="KW-0802">TPR repeat</keyword>
<evidence type="ECO:0000256" key="4">
    <source>
        <dbReference type="ARBA" id="ARBA00022679"/>
    </source>
</evidence>
<feature type="repeat" description="TPR" evidence="9">
    <location>
        <begin position="120"/>
        <end position="153"/>
    </location>
</feature>
<evidence type="ECO:0000313" key="13">
    <source>
        <dbReference type="EMBL" id="SDJ15243.1"/>
    </source>
</evidence>
<protein>
    <recommendedName>
        <fullName evidence="2">histidine kinase</fullName>
        <ecNumber evidence="2">2.7.13.3</ecNumber>
    </recommendedName>
</protein>
<dbReference type="InterPro" id="IPR005467">
    <property type="entry name" value="His_kinase_dom"/>
</dbReference>
<feature type="signal peptide" evidence="11">
    <location>
        <begin position="1"/>
        <end position="19"/>
    </location>
</feature>
<proteinExistence type="predicted"/>
<dbReference type="SMART" id="SM00028">
    <property type="entry name" value="TPR"/>
    <property type="match status" value="6"/>
</dbReference>
<feature type="domain" description="Histidine kinase" evidence="12">
    <location>
        <begin position="421"/>
        <end position="642"/>
    </location>
</feature>
<dbReference type="InterPro" id="IPR036890">
    <property type="entry name" value="HATPase_C_sf"/>
</dbReference>
<dbReference type="PANTHER" id="PTHR24421:SF10">
    <property type="entry name" value="NITRATE_NITRITE SENSOR PROTEIN NARQ"/>
    <property type="match status" value="1"/>
</dbReference>
<dbReference type="InterPro" id="IPR011712">
    <property type="entry name" value="Sig_transdc_His_kin_sub3_dim/P"/>
</dbReference>
<dbReference type="Pfam" id="PF13374">
    <property type="entry name" value="TPR_10"/>
    <property type="match status" value="1"/>
</dbReference>
<evidence type="ECO:0000256" key="8">
    <source>
        <dbReference type="ARBA" id="ARBA00023012"/>
    </source>
</evidence>
<keyword evidence="5" id="KW-0547">Nucleotide-binding</keyword>
<feature type="transmembrane region" description="Helical" evidence="10">
    <location>
        <begin position="390"/>
        <end position="410"/>
    </location>
</feature>
<organism evidence="13 14">
    <name type="scientific">Flavobacterium noncentrifugens</name>
    <dbReference type="NCBI Taxonomy" id="1128970"/>
    <lineage>
        <taxon>Bacteria</taxon>
        <taxon>Pseudomonadati</taxon>
        <taxon>Bacteroidota</taxon>
        <taxon>Flavobacteriia</taxon>
        <taxon>Flavobacteriales</taxon>
        <taxon>Flavobacteriaceae</taxon>
        <taxon>Flavobacterium</taxon>
    </lineage>
</organism>
<dbReference type="InterPro" id="IPR003594">
    <property type="entry name" value="HATPase_dom"/>
</dbReference>
<dbReference type="CDD" id="cd16917">
    <property type="entry name" value="HATPase_UhpB-NarQ-NarX-like"/>
    <property type="match status" value="1"/>
</dbReference>
<dbReference type="InterPro" id="IPR019734">
    <property type="entry name" value="TPR_rpt"/>
</dbReference>
<name>A0A1G8REF3_9FLAO</name>
<feature type="chain" id="PRO_5011546350" description="histidine kinase" evidence="11">
    <location>
        <begin position="20"/>
        <end position="646"/>
    </location>
</feature>
<keyword evidence="4" id="KW-0808">Transferase</keyword>
<dbReference type="EMBL" id="FNEZ01000001">
    <property type="protein sequence ID" value="SDJ15243.1"/>
    <property type="molecule type" value="Genomic_DNA"/>
</dbReference>
<dbReference type="SUPFAM" id="SSF55874">
    <property type="entry name" value="ATPase domain of HSP90 chaperone/DNA topoisomerase II/histidine kinase"/>
    <property type="match status" value="1"/>
</dbReference>
<dbReference type="PANTHER" id="PTHR24421">
    <property type="entry name" value="NITRATE/NITRITE SENSOR PROTEIN NARX-RELATED"/>
    <property type="match status" value="1"/>
</dbReference>
<keyword evidence="8" id="KW-0902">Two-component regulatory system</keyword>
<dbReference type="AlphaFoldDB" id="A0A1G8REF3"/>
<dbReference type="EC" id="2.7.13.3" evidence="2"/>
<evidence type="ECO:0000256" key="9">
    <source>
        <dbReference type="PROSITE-ProRule" id="PRU00339"/>
    </source>
</evidence>
<dbReference type="Gene3D" id="1.25.40.10">
    <property type="entry name" value="Tetratricopeptide repeat domain"/>
    <property type="match status" value="2"/>
</dbReference>
<sequence length="646" mass="73474">MKKKLLFFLLLMVPIVISAQDQKHTDSLKTVAKNGKQRERFKALIFLSDLYSDNNLNESMRYSKQALSFAKKVKNDTFAGLAYNSIANVHQYKSELDSSLFYYRKALAANQKIKDSAHIADSYNNIGITYDQKAQFPEALSNYFKALAFYDKKSAPDRQAMTYTNIGIVYKAQKEYGKALKYYRKAYENYLKTTDEFGKTVSAGNLGSIFLNFGKYDEAIKYSEIAKAGYKNNHFDRYVGYPVSTIASVYDSLHQFDLANKNYTEAIRLHEFYENGFEVAETSNAFAASLIKQKKFAESILFSEKAIAFAKKSDAHLLIVQAYKNLAKANGNLGNFSEAYRYSNLYSAGKDSIFINEKTKAVFEMETKYETEKKEKLLLQKEAEARQKNILLLTVSILTAFIIIIAFLIFRQQKLKNKQQAQEHELKTAIAQIETQNKLQEQRLSISRDLHDNIGAQLTFIISSVDNIKYAFDFQNSKLDNKLQSISNFTKSTILELRDTIWAMNNNEISFDDLRARILNFIEKAKEAKENVAFHFTIDVRLDAVKLSSIAGMNIYRTIQEAVNNAIKYSEASEVAIDGKLIDDEIKITIHDNGIGFDKSTIEKGNGLLNMEKRIEDIGGIFNIASESTKGTTITALLKINENTIQ</sequence>
<dbReference type="PROSITE" id="PS50109">
    <property type="entry name" value="HIS_KIN"/>
    <property type="match status" value="1"/>
</dbReference>
<dbReference type="InterPro" id="IPR011990">
    <property type="entry name" value="TPR-like_helical_dom_sf"/>
</dbReference>
<dbReference type="STRING" id="1128970.SAMN04487935_0081"/>
<reference evidence="13 14" key="1">
    <citation type="submission" date="2016-10" db="EMBL/GenBank/DDBJ databases">
        <authorList>
            <person name="de Groot N.N."/>
        </authorList>
    </citation>
    <scope>NUCLEOTIDE SEQUENCE [LARGE SCALE GENOMIC DNA]</scope>
    <source>
        <strain evidence="13 14">CGMCC 1.10076</strain>
    </source>
</reference>
<dbReference type="Pfam" id="PF07730">
    <property type="entry name" value="HisKA_3"/>
    <property type="match status" value="1"/>
</dbReference>
<dbReference type="GO" id="GO:0016020">
    <property type="term" value="C:membrane"/>
    <property type="evidence" value="ECO:0007669"/>
    <property type="project" value="InterPro"/>
</dbReference>
<evidence type="ECO:0000259" key="12">
    <source>
        <dbReference type="PROSITE" id="PS50109"/>
    </source>
</evidence>
<dbReference type="PROSITE" id="PS50293">
    <property type="entry name" value="TPR_REGION"/>
    <property type="match status" value="1"/>
</dbReference>
<evidence type="ECO:0000313" key="14">
    <source>
        <dbReference type="Proteomes" id="UP000199580"/>
    </source>
</evidence>
<dbReference type="Gene3D" id="3.30.565.10">
    <property type="entry name" value="Histidine kinase-like ATPase, C-terminal domain"/>
    <property type="match status" value="1"/>
</dbReference>
<evidence type="ECO:0000256" key="1">
    <source>
        <dbReference type="ARBA" id="ARBA00000085"/>
    </source>
</evidence>
<dbReference type="Pfam" id="PF02518">
    <property type="entry name" value="HATPase_c"/>
    <property type="match status" value="1"/>
</dbReference>
<dbReference type="Proteomes" id="UP000199580">
    <property type="component" value="Unassembled WGS sequence"/>
</dbReference>
<evidence type="ECO:0000256" key="10">
    <source>
        <dbReference type="SAM" id="Phobius"/>
    </source>
</evidence>
<dbReference type="GO" id="GO:0046983">
    <property type="term" value="F:protein dimerization activity"/>
    <property type="evidence" value="ECO:0007669"/>
    <property type="project" value="InterPro"/>
</dbReference>
<accession>A0A1G8REF3</accession>
<evidence type="ECO:0000256" key="7">
    <source>
        <dbReference type="ARBA" id="ARBA00022840"/>
    </source>
</evidence>
<feature type="repeat" description="TPR" evidence="9">
    <location>
        <begin position="160"/>
        <end position="193"/>
    </location>
</feature>
<keyword evidence="10" id="KW-0812">Transmembrane</keyword>
<dbReference type="Gene3D" id="1.20.5.1930">
    <property type="match status" value="1"/>
</dbReference>
<evidence type="ECO:0000256" key="2">
    <source>
        <dbReference type="ARBA" id="ARBA00012438"/>
    </source>
</evidence>
<dbReference type="GO" id="GO:0005524">
    <property type="term" value="F:ATP binding"/>
    <property type="evidence" value="ECO:0007669"/>
    <property type="project" value="UniProtKB-KW"/>
</dbReference>
<evidence type="ECO:0000256" key="3">
    <source>
        <dbReference type="ARBA" id="ARBA00022553"/>
    </source>
</evidence>
<comment type="catalytic activity">
    <reaction evidence="1">
        <text>ATP + protein L-histidine = ADP + protein N-phospho-L-histidine.</text>
        <dbReference type="EC" id="2.7.13.3"/>
    </reaction>
</comment>
<dbReference type="SUPFAM" id="SSF48452">
    <property type="entry name" value="TPR-like"/>
    <property type="match status" value="2"/>
</dbReference>
<keyword evidence="14" id="KW-1185">Reference proteome</keyword>
<keyword evidence="10" id="KW-0472">Membrane</keyword>
<dbReference type="OrthoDB" id="9778366at2"/>
<dbReference type="InterPro" id="IPR050482">
    <property type="entry name" value="Sensor_HK_TwoCompSys"/>
</dbReference>
<keyword evidence="6" id="KW-0418">Kinase</keyword>
<dbReference type="GO" id="GO:0000155">
    <property type="term" value="F:phosphorelay sensor kinase activity"/>
    <property type="evidence" value="ECO:0007669"/>
    <property type="project" value="InterPro"/>
</dbReference>
<gene>
    <name evidence="13" type="ORF">SAMN04487935_0081</name>
</gene>
<keyword evidence="3" id="KW-0597">Phosphoprotein</keyword>
<evidence type="ECO:0000256" key="5">
    <source>
        <dbReference type="ARBA" id="ARBA00022741"/>
    </source>
</evidence>
<keyword evidence="10" id="KW-1133">Transmembrane helix</keyword>